<name>A0AAD6SWS6_9AGAR</name>
<dbReference type="Gene3D" id="2.80.10.50">
    <property type="match status" value="2"/>
</dbReference>
<dbReference type="Pfam" id="PF00652">
    <property type="entry name" value="Ricin_B_lectin"/>
    <property type="match status" value="1"/>
</dbReference>
<dbReference type="InterPro" id="IPR000772">
    <property type="entry name" value="Ricin_B_lectin"/>
</dbReference>
<evidence type="ECO:0000313" key="2">
    <source>
        <dbReference type="EMBL" id="KAJ7035144.1"/>
    </source>
</evidence>
<sequence length="119" mass="12701">CLTASSNTDGATVVVEPCTTNNAAQTWVQNGQTLLVFGNKCLDVTNGVTNTNGVKMQIWTCTPGQGDAAQHWSITSTKTIQWAGQTECLDLSGGRLTSGNQIQVWLCENGNANQVWNLV</sequence>
<dbReference type="SUPFAM" id="SSF50370">
    <property type="entry name" value="Ricin B-like lectins"/>
    <property type="match status" value="1"/>
</dbReference>
<dbReference type="AlphaFoldDB" id="A0AAD6SWS6"/>
<feature type="non-terminal residue" evidence="2">
    <location>
        <position position="119"/>
    </location>
</feature>
<dbReference type="Proteomes" id="UP001218188">
    <property type="component" value="Unassembled WGS sequence"/>
</dbReference>
<gene>
    <name evidence="2" type="ORF">C8F04DRAFT_955408</name>
</gene>
<dbReference type="InterPro" id="IPR035992">
    <property type="entry name" value="Ricin_B-like_lectins"/>
</dbReference>
<dbReference type="EMBL" id="JARJCM010000052">
    <property type="protein sequence ID" value="KAJ7035144.1"/>
    <property type="molecule type" value="Genomic_DNA"/>
</dbReference>
<comment type="caution">
    <text evidence="2">The sequence shown here is derived from an EMBL/GenBank/DDBJ whole genome shotgun (WGS) entry which is preliminary data.</text>
</comment>
<evidence type="ECO:0000313" key="3">
    <source>
        <dbReference type="Proteomes" id="UP001218188"/>
    </source>
</evidence>
<dbReference type="SMART" id="SM00458">
    <property type="entry name" value="RICIN"/>
    <property type="match status" value="1"/>
</dbReference>
<organism evidence="2 3">
    <name type="scientific">Mycena alexandri</name>
    <dbReference type="NCBI Taxonomy" id="1745969"/>
    <lineage>
        <taxon>Eukaryota</taxon>
        <taxon>Fungi</taxon>
        <taxon>Dikarya</taxon>
        <taxon>Basidiomycota</taxon>
        <taxon>Agaricomycotina</taxon>
        <taxon>Agaricomycetes</taxon>
        <taxon>Agaricomycetidae</taxon>
        <taxon>Agaricales</taxon>
        <taxon>Marasmiineae</taxon>
        <taxon>Mycenaceae</taxon>
        <taxon>Mycena</taxon>
    </lineage>
</organism>
<proteinExistence type="predicted"/>
<protein>
    <submittedName>
        <fullName evidence="2">Ricin B lectin domain-containing protein</fullName>
    </submittedName>
</protein>
<keyword evidence="3" id="KW-1185">Reference proteome</keyword>
<evidence type="ECO:0000259" key="1">
    <source>
        <dbReference type="SMART" id="SM00458"/>
    </source>
</evidence>
<reference evidence="2" key="1">
    <citation type="submission" date="2023-03" db="EMBL/GenBank/DDBJ databases">
        <title>Massive genome expansion in bonnet fungi (Mycena s.s.) driven by repeated elements and novel gene families across ecological guilds.</title>
        <authorList>
            <consortium name="Lawrence Berkeley National Laboratory"/>
            <person name="Harder C.B."/>
            <person name="Miyauchi S."/>
            <person name="Viragh M."/>
            <person name="Kuo A."/>
            <person name="Thoen E."/>
            <person name="Andreopoulos B."/>
            <person name="Lu D."/>
            <person name="Skrede I."/>
            <person name="Drula E."/>
            <person name="Henrissat B."/>
            <person name="Morin E."/>
            <person name="Kohler A."/>
            <person name="Barry K."/>
            <person name="LaButti K."/>
            <person name="Morin E."/>
            <person name="Salamov A."/>
            <person name="Lipzen A."/>
            <person name="Mereny Z."/>
            <person name="Hegedus B."/>
            <person name="Baldrian P."/>
            <person name="Stursova M."/>
            <person name="Weitz H."/>
            <person name="Taylor A."/>
            <person name="Grigoriev I.V."/>
            <person name="Nagy L.G."/>
            <person name="Martin F."/>
            <person name="Kauserud H."/>
        </authorList>
    </citation>
    <scope>NUCLEOTIDE SEQUENCE</scope>
    <source>
        <strain evidence="2">CBHHK200</strain>
    </source>
</reference>
<dbReference type="PROSITE" id="PS50231">
    <property type="entry name" value="RICIN_B_LECTIN"/>
    <property type="match status" value="1"/>
</dbReference>
<dbReference type="CDD" id="cd00161">
    <property type="entry name" value="beta-trefoil_Ricin-like"/>
    <property type="match status" value="1"/>
</dbReference>
<accession>A0AAD6SWS6</accession>
<feature type="domain" description="Ricin B lectin" evidence="1">
    <location>
        <begin position="1"/>
        <end position="119"/>
    </location>
</feature>